<dbReference type="SUPFAM" id="SSF49384">
    <property type="entry name" value="Carbohydrate-binding domain"/>
    <property type="match status" value="1"/>
</dbReference>
<dbReference type="GO" id="GO:0030247">
    <property type="term" value="F:polysaccharide binding"/>
    <property type="evidence" value="ECO:0007669"/>
    <property type="project" value="InterPro"/>
</dbReference>
<dbReference type="InterPro" id="IPR017853">
    <property type="entry name" value="GH"/>
</dbReference>
<dbReference type="SUPFAM" id="SSF81296">
    <property type="entry name" value="E set domains"/>
    <property type="match status" value="1"/>
</dbReference>
<evidence type="ECO:0000313" key="13">
    <source>
        <dbReference type="Proteomes" id="UP000282759"/>
    </source>
</evidence>
<dbReference type="CDD" id="cd02847">
    <property type="entry name" value="E_set_Chitobiase_C"/>
    <property type="match status" value="1"/>
</dbReference>
<dbReference type="Gene3D" id="3.20.20.80">
    <property type="entry name" value="Glycosidases"/>
    <property type="match status" value="1"/>
</dbReference>
<dbReference type="InterPro" id="IPR029018">
    <property type="entry name" value="Hex-like_dom2"/>
</dbReference>
<dbReference type="InterPro" id="IPR025705">
    <property type="entry name" value="Beta_hexosaminidase_sua/sub"/>
</dbReference>
<dbReference type="EC" id="3.2.1.52" evidence="3"/>
<reference evidence="12 13" key="1">
    <citation type="submission" date="2019-01" db="EMBL/GenBank/DDBJ databases">
        <authorList>
            <person name="Chen W.-M."/>
        </authorList>
    </citation>
    <scope>NUCLEOTIDE SEQUENCE [LARGE SCALE GENOMIC DNA]</scope>
    <source>
        <strain evidence="12 13">YBJ-36</strain>
    </source>
</reference>
<organism evidence="12 13">
    <name type="scientific">Mucilaginibacter limnophilus</name>
    <dbReference type="NCBI Taxonomy" id="1932778"/>
    <lineage>
        <taxon>Bacteria</taxon>
        <taxon>Pseudomonadati</taxon>
        <taxon>Bacteroidota</taxon>
        <taxon>Sphingobacteriia</taxon>
        <taxon>Sphingobacteriales</taxon>
        <taxon>Sphingobacteriaceae</taxon>
        <taxon>Mucilaginibacter</taxon>
    </lineage>
</organism>
<feature type="active site" description="Proton donor" evidence="7">
    <location>
        <position position="513"/>
    </location>
</feature>
<proteinExistence type="inferred from homology"/>
<evidence type="ECO:0000313" key="12">
    <source>
        <dbReference type="EMBL" id="RVU02410.1"/>
    </source>
</evidence>
<feature type="domain" description="Glycoside hydrolase family 20 catalytic" evidence="9">
    <location>
        <begin position="309"/>
        <end position="725"/>
    </location>
</feature>
<evidence type="ECO:0000259" key="10">
    <source>
        <dbReference type="Pfam" id="PF02838"/>
    </source>
</evidence>
<accession>A0A3S2UN09</accession>
<keyword evidence="5" id="KW-0326">Glycosidase</keyword>
<dbReference type="InterPro" id="IPR008965">
    <property type="entry name" value="CBM2/CBM3_carb-bd_dom_sf"/>
</dbReference>
<dbReference type="PRINTS" id="PR00738">
    <property type="entry name" value="GLHYDRLASE20"/>
</dbReference>
<comment type="caution">
    <text evidence="12">The sequence shown here is derived from an EMBL/GenBank/DDBJ whole genome shotgun (WGS) entry which is preliminary data.</text>
</comment>
<dbReference type="AlphaFoldDB" id="A0A3S2UN09"/>
<dbReference type="EMBL" id="SACK01000001">
    <property type="protein sequence ID" value="RVU02410.1"/>
    <property type="molecule type" value="Genomic_DNA"/>
</dbReference>
<dbReference type="SUPFAM" id="SSF55545">
    <property type="entry name" value="beta-N-acetylhexosaminidase-like domain"/>
    <property type="match status" value="1"/>
</dbReference>
<evidence type="ECO:0000256" key="4">
    <source>
        <dbReference type="ARBA" id="ARBA00022801"/>
    </source>
</evidence>
<dbReference type="Pfam" id="PF00728">
    <property type="entry name" value="Glyco_hydro_20"/>
    <property type="match status" value="1"/>
</dbReference>
<evidence type="ECO:0000256" key="3">
    <source>
        <dbReference type="ARBA" id="ARBA00012663"/>
    </source>
</evidence>
<evidence type="ECO:0000256" key="2">
    <source>
        <dbReference type="ARBA" id="ARBA00006285"/>
    </source>
</evidence>
<evidence type="ECO:0000256" key="7">
    <source>
        <dbReference type="PIRSR" id="PIRSR625705-1"/>
    </source>
</evidence>
<dbReference type="Gene3D" id="2.60.40.290">
    <property type="match status" value="1"/>
</dbReference>
<dbReference type="InterPro" id="IPR015882">
    <property type="entry name" value="HEX_bac_N"/>
</dbReference>
<comment type="catalytic activity">
    <reaction evidence="1">
        <text>Hydrolysis of terminal non-reducing N-acetyl-D-hexosamine residues in N-acetyl-beta-D-hexosaminides.</text>
        <dbReference type="EC" id="3.2.1.52"/>
    </reaction>
</comment>
<protein>
    <recommendedName>
        <fullName evidence="3">beta-N-acetylhexosaminidase</fullName>
        <ecNumber evidence="3">3.2.1.52</ecNumber>
    </recommendedName>
    <alternativeName>
        <fullName evidence="6">Beta-N-acetylhexosaminidase</fullName>
    </alternativeName>
</protein>
<feature type="domain" description="Chitobiase C-terminal" evidence="11">
    <location>
        <begin position="757"/>
        <end position="834"/>
    </location>
</feature>
<dbReference type="GO" id="GO:0004563">
    <property type="term" value="F:beta-N-acetylhexosaminidase activity"/>
    <property type="evidence" value="ECO:0007669"/>
    <property type="project" value="UniProtKB-EC"/>
</dbReference>
<sequence length="840" mass="93404">MKNIKLLTLLLLITAKPLLAQVQQPFDPSQLKITWEIKERNYKKGAQTLSTITLVNTGTTTIPAKGWSIRLNDGGPHNAGNDKNIMIDRINGDHFSLYAGKDFKQLAPGDSITSDALSTIKNITDYPKGFYLVFDKDPNKGIPLSATIKISLNEDQINKDVAAKIYTQNSIITEVNEKEIPPVFPTPVNYKRTSGSFGISGSVKIINNPAFVAEANYLSAELGKVLVASPTMSLTATDNIIVLQKKPVSSAEGYELRVQPGKIIISAATNAGIFYGIQSLKSLLPPNAWAAKQNFIVLPCMEIVDAPRFEHRAFMMDVARNFQQKAEVLKLIDLLSLYKFNVLHMHLTDDEGWRIEIPGLPELTQTGAKRVHDPTEVAGVLPSYGSGATGTSASNGFFTTQDYIEILKYATARHIKIIPEIETPGHARAAIKSMNARYERLMKEGKKAEAEEYLLRDLNDKSEYRSVQGFSDNVINPAVPSVYRFFEKVTDELIAMYKTAGAPLQTIHFGGDEVPGGVWEKSPAVKELIKQDTSVKNVDEIWHYYFANINAMLKSKGLYLSGWEEIGLKKAVVNNRKTMVLDPRFAGENFHADVWNNLAGNEDLAYKLANAGYKVVLTNVTNMYLDLAYNQSFDEIGQYWGGFVDVNKPFSFIPYNFYKNQTENEQGKSLPAGHFNGKVQLTEMGRSNIVGIQSPLWSEIIISPERFEYLLLPKVLGVAERAWAPDPAWTTEADTAKSTELYNKAWSVFVTRIGKVELPRLDKYAGGFNYRIPTAGFTSENGQVKANVQLPGFKLRYTTDGSEPTVNSKEFTGDITDSENINFKVFNNAGRGGRTVKFIK</sequence>
<dbReference type="GO" id="GO:0016020">
    <property type="term" value="C:membrane"/>
    <property type="evidence" value="ECO:0007669"/>
    <property type="project" value="TreeGrafter"/>
</dbReference>
<dbReference type="Proteomes" id="UP000282759">
    <property type="component" value="Unassembled WGS sequence"/>
</dbReference>
<dbReference type="Gene3D" id="2.60.40.10">
    <property type="entry name" value="Immunoglobulins"/>
    <property type="match status" value="1"/>
</dbReference>
<evidence type="ECO:0000259" key="9">
    <source>
        <dbReference type="Pfam" id="PF00728"/>
    </source>
</evidence>
<dbReference type="RefSeq" id="WP_127702786.1">
    <property type="nucleotide sequence ID" value="NZ_SACK01000001.1"/>
</dbReference>
<dbReference type="Pfam" id="PF02838">
    <property type="entry name" value="Glyco_hydro_20b"/>
    <property type="match status" value="1"/>
</dbReference>
<dbReference type="Pfam" id="PF03174">
    <property type="entry name" value="CHB_HEX_C"/>
    <property type="match status" value="1"/>
</dbReference>
<dbReference type="PANTHER" id="PTHR22600:SF57">
    <property type="entry name" value="BETA-N-ACETYLHEXOSAMINIDASE"/>
    <property type="match status" value="1"/>
</dbReference>
<dbReference type="Gene3D" id="3.30.379.10">
    <property type="entry name" value="Chitobiase/beta-hexosaminidase domain 2-like"/>
    <property type="match status" value="1"/>
</dbReference>
<dbReference type="InterPro" id="IPR012291">
    <property type="entry name" value="CBM2_carb-bd_dom_sf"/>
</dbReference>
<feature type="chain" id="PRO_5018754245" description="beta-N-acetylhexosaminidase" evidence="8">
    <location>
        <begin position="21"/>
        <end position="840"/>
    </location>
</feature>
<comment type="similarity">
    <text evidence="2">Belongs to the glycosyl hydrolase 20 family.</text>
</comment>
<feature type="domain" description="Beta-hexosaminidase bacterial type N-terminal" evidence="10">
    <location>
        <begin position="181"/>
        <end position="306"/>
    </location>
</feature>
<keyword evidence="4" id="KW-0378">Hydrolase</keyword>
<gene>
    <name evidence="12" type="ORF">EOD41_00270</name>
</gene>
<dbReference type="InterPro" id="IPR013783">
    <property type="entry name" value="Ig-like_fold"/>
</dbReference>
<dbReference type="InterPro" id="IPR015883">
    <property type="entry name" value="Glyco_hydro_20_cat"/>
</dbReference>
<dbReference type="PANTHER" id="PTHR22600">
    <property type="entry name" value="BETA-HEXOSAMINIDASE"/>
    <property type="match status" value="1"/>
</dbReference>
<evidence type="ECO:0000256" key="8">
    <source>
        <dbReference type="SAM" id="SignalP"/>
    </source>
</evidence>
<feature type="signal peptide" evidence="8">
    <location>
        <begin position="1"/>
        <end position="20"/>
    </location>
</feature>
<keyword evidence="8" id="KW-0732">Signal</keyword>
<evidence type="ECO:0000256" key="5">
    <source>
        <dbReference type="ARBA" id="ARBA00023295"/>
    </source>
</evidence>
<dbReference type="GO" id="GO:0030203">
    <property type="term" value="P:glycosaminoglycan metabolic process"/>
    <property type="evidence" value="ECO:0007669"/>
    <property type="project" value="TreeGrafter"/>
</dbReference>
<name>A0A3S2UN09_9SPHI</name>
<evidence type="ECO:0000259" key="11">
    <source>
        <dbReference type="Pfam" id="PF03174"/>
    </source>
</evidence>
<evidence type="ECO:0000256" key="1">
    <source>
        <dbReference type="ARBA" id="ARBA00001231"/>
    </source>
</evidence>
<keyword evidence="13" id="KW-1185">Reference proteome</keyword>
<dbReference type="GO" id="GO:0005975">
    <property type="term" value="P:carbohydrate metabolic process"/>
    <property type="evidence" value="ECO:0007669"/>
    <property type="project" value="InterPro"/>
</dbReference>
<dbReference type="InterPro" id="IPR004867">
    <property type="entry name" value="CHB_C_dom"/>
</dbReference>
<dbReference type="SUPFAM" id="SSF51445">
    <property type="entry name" value="(Trans)glycosidases"/>
    <property type="match status" value="1"/>
</dbReference>
<dbReference type="OrthoDB" id="1006965at2"/>
<evidence type="ECO:0000256" key="6">
    <source>
        <dbReference type="ARBA" id="ARBA00030512"/>
    </source>
</evidence>
<dbReference type="InterPro" id="IPR014756">
    <property type="entry name" value="Ig_E-set"/>
</dbReference>